<comment type="caution">
    <text evidence="1">The sequence shown here is derived from an EMBL/GenBank/DDBJ whole genome shotgun (WGS) entry which is preliminary data.</text>
</comment>
<accession>A0A812IK28</accession>
<dbReference type="AlphaFoldDB" id="A0A812IK28"/>
<dbReference type="EMBL" id="CAJNDS010000312">
    <property type="protein sequence ID" value="CAE7042135.1"/>
    <property type="molecule type" value="Genomic_DNA"/>
</dbReference>
<proteinExistence type="predicted"/>
<dbReference type="Proteomes" id="UP000604046">
    <property type="component" value="Unassembled WGS sequence"/>
</dbReference>
<keyword evidence="2" id="KW-1185">Reference proteome</keyword>
<reference evidence="1" key="1">
    <citation type="submission" date="2021-02" db="EMBL/GenBank/DDBJ databases">
        <authorList>
            <person name="Dougan E. K."/>
            <person name="Rhodes N."/>
            <person name="Thang M."/>
            <person name="Chan C."/>
        </authorList>
    </citation>
    <scope>NUCLEOTIDE SEQUENCE</scope>
</reference>
<evidence type="ECO:0000313" key="1">
    <source>
        <dbReference type="EMBL" id="CAE7042135.1"/>
    </source>
</evidence>
<gene>
    <name evidence="1" type="ORF">SNAT2548_LOCUS4979</name>
</gene>
<name>A0A812IK28_9DINO</name>
<organism evidence="1 2">
    <name type="scientific">Symbiodinium natans</name>
    <dbReference type="NCBI Taxonomy" id="878477"/>
    <lineage>
        <taxon>Eukaryota</taxon>
        <taxon>Sar</taxon>
        <taxon>Alveolata</taxon>
        <taxon>Dinophyceae</taxon>
        <taxon>Suessiales</taxon>
        <taxon>Symbiodiniaceae</taxon>
        <taxon>Symbiodinium</taxon>
    </lineage>
</organism>
<evidence type="ECO:0000313" key="2">
    <source>
        <dbReference type="Proteomes" id="UP000604046"/>
    </source>
</evidence>
<protein>
    <submittedName>
        <fullName evidence="1">Uncharacterized protein</fullName>
    </submittedName>
</protein>
<sequence length="138" mass="15253">MPQQIEAWSRHVCTRITDGGKKKIWIPSAGMAPSSRRCCPLPHSSVASPGVAAQLRNLMEADQLGFVHVNVMIPVHHVTQQDREDPLARRFSMPPLNADVKTKAFDALLRNCGANAKQVPSETLECVLTTNRCSLIRQ</sequence>